<proteinExistence type="predicted"/>
<protein>
    <submittedName>
        <fullName evidence="1">Uncharacterized protein</fullName>
    </submittedName>
</protein>
<name>W0FKA6_9BACT</name>
<sequence length="102" mass="11698">MPNKNVKNMIILLFSHFKTCYDMGPPKREALPGRRRRETVPAGNISQGRERMMNYMSMMPINYIAAMMAEDAGAPELRNPLNSGMRAKSLLSRLFGHKNRDR</sequence>
<dbReference type="EMBL" id="KC246829">
    <property type="protein sequence ID" value="AHF25323.1"/>
    <property type="molecule type" value="Genomic_DNA"/>
</dbReference>
<dbReference type="AlphaFoldDB" id="W0FKA6"/>
<organism evidence="1">
    <name type="scientific">uncultured bacterium Contig1500</name>
    <dbReference type="NCBI Taxonomy" id="1393442"/>
    <lineage>
        <taxon>Bacteria</taxon>
        <taxon>environmental samples</taxon>
    </lineage>
</organism>
<evidence type="ECO:0000313" key="1">
    <source>
        <dbReference type="EMBL" id="AHF25323.1"/>
    </source>
</evidence>
<accession>W0FKA6</accession>
<reference evidence="1" key="1">
    <citation type="journal article" date="2013" name="PLoS ONE">
        <title>Metagenomic insights into the carbohydrate-active enzymes carried by the microorganisms adhering to solid digesta in the rumen of cows.</title>
        <authorList>
            <person name="Wang L."/>
            <person name="Hatem A."/>
            <person name="Catalyurek U.V."/>
            <person name="Morrison M."/>
            <person name="Yu Z."/>
        </authorList>
    </citation>
    <scope>NUCLEOTIDE SEQUENCE</scope>
</reference>